<evidence type="ECO:0000256" key="7">
    <source>
        <dbReference type="ARBA" id="ARBA00023033"/>
    </source>
</evidence>
<dbReference type="Gene3D" id="1.10.630.10">
    <property type="entry name" value="Cytochrome P450"/>
    <property type="match status" value="1"/>
</dbReference>
<dbReference type="PRINTS" id="PR00385">
    <property type="entry name" value="P450"/>
</dbReference>
<evidence type="ECO:0000313" key="11">
    <source>
        <dbReference type="RefSeq" id="XP_015182878.1"/>
    </source>
</evidence>
<dbReference type="InterPro" id="IPR002401">
    <property type="entry name" value="Cyt_P450_E_grp-I"/>
</dbReference>
<keyword evidence="9" id="KW-1133">Transmembrane helix</keyword>
<keyword evidence="7 8" id="KW-0503">Monooxygenase</keyword>
<evidence type="ECO:0000256" key="4">
    <source>
        <dbReference type="ARBA" id="ARBA00022723"/>
    </source>
</evidence>
<dbReference type="InterPro" id="IPR017972">
    <property type="entry name" value="Cyt_P450_CS"/>
</dbReference>
<evidence type="ECO:0000256" key="3">
    <source>
        <dbReference type="ARBA" id="ARBA00022617"/>
    </source>
</evidence>
<gene>
    <name evidence="11" type="primary">LOC107069787</name>
</gene>
<keyword evidence="3 8" id="KW-0349">Heme</keyword>
<comment type="cofactor">
    <cofactor evidence="1">
        <name>heme</name>
        <dbReference type="ChEBI" id="CHEBI:30413"/>
    </cofactor>
</comment>
<dbReference type="PROSITE" id="PS00086">
    <property type="entry name" value="CYTOCHROME_P450"/>
    <property type="match status" value="1"/>
</dbReference>
<dbReference type="InterPro" id="IPR050182">
    <property type="entry name" value="Cytochrome_P450_fam2"/>
</dbReference>
<evidence type="ECO:0000313" key="10">
    <source>
        <dbReference type="Proteomes" id="UP000694924"/>
    </source>
</evidence>
<dbReference type="SUPFAM" id="SSF48264">
    <property type="entry name" value="Cytochrome P450"/>
    <property type="match status" value="1"/>
</dbReference>
<dbReference type="RefSeq" id="XP_015182878.1">
    <property type="nucleotide sequence ID" value="XM_015327392.1"/>
</dbReference>
<evidence type="ECO:0000256" key="1">
    <source>
        <dbReference type="ARBA" id="ARBA00001971"/>
    </source>
</evidence>
<evidence type="ECO:0000256" key="6">
    <source>
        <dbReference type="ARBA" id="ARBA00023004"/>
    </source>
</evidence>
<organism evidence="10 11">
    <name type="scientific">Polistes dominula</name>
    <name type="common">European paper wasp</name>
    <name type="synonym">Vespa dominula</name>
    <dbReference type="NCBI Taxonomy" id="743375"/>
    <lineage>
        <taxon>Eukaryota</taxon>
        <taxon>Metazoa</taxon>
        <taxon>Ecdysozoa</taxon>
        <taxon>Arthropoda</taxon>
        <taxon>Hexapoda</taxon>
        <taxon>Insecta</taxon>
        <taxon>Pterygota</taxon>
        <taxon>Neoptera</taxon>
        <taxon>Endopterygota</taxon>
        <taxon>Hymenoptera</taxon>
        <taxon>Apocrita</taxon>
        <taxon>Aculeata</taxon>
        <taxon>Vespoidea</taxon>
        <taxon>Vespidae</taxon>
        <taxon>Polistinae</taxon>
        <taxon>Polistini</taxon>
        <taxon>Polistes</taxon>
    </lineage>
</organism>
<reference evidence="11" key="1">
    <citation type="submission" date="2025-08" db="UniProtKB">
        <authorList>
            <consortium name="RefSeq"/>
        </authorList>
    </citation>
    <scope>IDENTIFICATION</scope>
    <source>
        <tissue evidence="11">Whole body</tissue>
    </source>
</reference>
<keyword evidence="4 8" id="KW-0479">Metal-binding</keyword>
<evidence type="ECO:0000256" key="2">
    <source>
        <dbReference type="ARBA" id="ARBA00010617"/>
    </source>
</evidence>
<dbReference type="Proteomes" id="UP000694924">
    <property type="component" value="Unplaced"/>
</dbReference>
<name>A0ABM1IRP1_POLDO</name>
<evidence type="ECO:0000256" key="9">
    <source>
        <dbReference type="SAM" id="Phobius"/>
    </source>
</evidence>
<comment type="similarity">
    <text evidence="2 8">Belongs to the cytochrome P450 family.</text>
</comment>
<dbReference type="Pfam" id="PF00067">
    <property type="entry name" value="p450"/>
    <property type="match status" value="1"/>
</dbReference>
<protein>
    <submittedName>
        <fullName evidence="11">Probable cytochrome P450 305a1</fullName>
    </submittedName>
</protein>
<evidence type="ECO:0000256" key="5">
    <source>
        <dbReference type="ARBA" id="ARBA00023002"/>
    </source>
</evidence>
<keyword evidence="10" id="KW-1185">Reference proteome</keyword>
<feature type="transmembrane region" description="Helical" evidence="9">
    <location>
        <begin position="6"/>
        <end position="21"/>
    </location>
</feature>
<accession>A0ABM1IRP1</accession>
<keyword evidence="5 8" id="KW-0560">Oxidoreductase</keyword>
<dbReference type="GeneID" id="107069787"/>
<keyword evidence="9" id="KW-0812">Transmembrane</keyword>
<sequence>MYVSVLLWTITILLVIFEYMQRRKQKKYPPGPFSWPLIGSQSLLRRLTHKHGSQHVAFWKLAQKYKSDVIMLGLGTRKIIVVSGVNSVHKLLRNHNFDGRPWNEFIKLRNMGIRKGITMNDGDEWKELRTWVVKILKTLGFGKQEMSRLIQDEIVIIIESLKNGGIHRLKPIITPTVLNVLWTFATGKRISEFKQLKYFIELMERRTRTFDSSGGTLSNFPWIRYIAPEMSGYNLLLKVNDELKQILIDTINDHKEKYVPGEENDLIDMFLREMYYEKQFNSIFTEDQLLLVLLDLFIAGINTTATTLDFLLLHMVVYQDVQKKVKEEISSKIGLIEFPKVEDKSKLNYVEAVITEAQRICGIIPISGPRRVYEETVFEGYTIPKNATILINQYSVHMDPDAFPNPHEFKPERFLKDGTFQMDSKLTLFGKGNRRCPGEKLAKSVIFLLFVGIMQKYTLLPVPNKGPYVIEIIPGLTLSPKPYEVLVVPQ</sequence>
<dbReference type="InterPro" id="IPR001128">
    <property type="entry name" value="Cyt_P450"/>
</dbReference>
<evidence type="ECO:0000256" key="8">
    <source>
        <dbReference type="RuleBase" id="RU000461"/>
    </source>
</evidence>
<dbReference type="InterPro" id="IPR036396">
    <property type="entry name" value="Cyt_P450_sf"/>
</dbReference>
<keyword evidence="6 8" id="KW-0408">Iron</keyword>
<dbReference type="PANTHER" id="PTHR24300">
    <property type="entry name" value="CYTOCHROME P450 508A4-RELATED"/>
    <property type="match status" value="1"/>
</dbReference>
<keyword evidence="9" id="KW-0472">Membrane</keyword>
<dbReference type="PRINTS" id="PR00463">
    <property type="entry name" value="EP450I"/>
</dbReference>
<proteinExistence type="inferred from homology"/>
<dbReference type="PANTHER" id="PTHR24300:SF376">
    <property type="entry name" value="CYTOCHROME P450 15A1"/>
    <property type="match status" value="1"/>
</dbReference>